<dbReference type="Pfam" id="PF00108">
    <property type="entry name" value="Thiolase_N"/>
    <property type="match status" value="1"/>
</dbReference>
<evidence type="ECO:0000256" key="6">
    <source>
        <dbReference type="RuleBase" id="RU003557"/>
    </source>
</evidence>
<evidence type="ECO:0000313" key="9">
    <source>
        <dbReference type="EMBL" id="CAH1163593.1"/>
    </source>
</evidence>
<dbReference type="PROSITE" id="PS00098">
    <property type="entry name" value="THIOLASE_1"/>
    <property type="match status" value="1"/>
</dbReference>
<dbReference type="CDD" id="cd00751">
    <property type="entry name" value="thiolase"/>
    <property type="match status" value="1"/>
</dbReference>
<comment type="similarity">
    <text evidence="2 6">Belongs to the thiolase-like superfamily. Thiolase family.</text>
</comment>
<keyword evidence="10" id="KW-1185">Reference proteome</keyword>
<dbReference type="PROSITE" id="PS00737">
    <property type="entry name" value="THIOLASE_2"/>
    <property type="match status" value="1"/>
</dbReference>
<dbReference type="PIRSF" id="PIRSF000429">
    <property type="entry name" value="Ac-CoA_Ac_transf"/>
    <property type="match status" value="1"/>
</dbReference>
<dbReference type="InterPro" id="IPR002155">
    <property type="entry name" value="Thiolase"/>
</dbReference>
<dbReference type="InterPro" id="IPR016039">
    <property type="entry name" value="Thiolase-like"/>
</dbReference>
<evidence type="ECO:0000256" key="2">
    <source>
        <dbReference type="ARBA" id="ARBA00010982"/>
    </source>
</evidence>
<dbReference type="SUPFAM" id="SSF53901">
    <property type="entry name" value="Thiolase-like"/>
    <property type="match status" value="2"/>
</dbReference>
<dbReference type="Pfam" id="PF02803">
    <property type="entry name" value="Thiolase_C"/>
    <property type="match status" value="1"/>
</dbReference>
<reference evidence="9" key="2">
    <citation type="submission" date="2022-10" db="EMBL/GenBank/DDBJ databases">
        <authorList>
            <consortium name="ENA_rothamsted_submissions"/>
            <consortium name="culmorum"/>
            <person name="King R."/>
        </authorList>
    </citation>
    <scope>NUCLEOTIDE SEQUENCE</scope>
</reference>
<feature type="domain" description="Thiolase N-terminal" evidence="7">
    <location>
        <begin position="8"/>
        <end position="268"/>
    </location>
</feature>
<dbReference type="Gene3D" id="3.40.47.10">
    <property type="match status" value="2"/>
</dbReference>
<dbReference type="FunFam" id="3.40.47.10:FF:000010">
    <property type="entry name" value="Acetyl-CoA acetyltransferase (Thiolase)"/>
    <property type="match status" value="1"/>
</dbReference>
<dbReference type="AlphaFoldDB" id="A0A9P0GVM8"/>
<keyword evidence="4 6" id="KW-0012">Acyltransferase</keyword>
<dbReference type="GO" id="GO:0005739">
    <property type="term" value="C:mitochondrion"/>
    <property type="evidence" value="ECO:0007669"/>
    <property type="project" value="TreeGrafter"/>
</dbReference>
<evidence type="ECO:0000256" key="3">
    <source>
        <dbReference type="ARBA" id="ARBA00022679"/>
    </source>
</evidence>
<name>A0A9P0GVM8_PHACE</name>
<dbReference type="InterPro" id="IPR020615">
    <property type="entry name" value="Thiolase_acyl_enz_int_AS"/>
</dbReference>
<dbReference type="PROSITE" id="PS00099">
    <property type="entry name" value="THIOLASE_3"/>
    <property type="match status" value="1"/>
</dbReference>
<dbReference type="EMBL" id="OU896710">
    <property type="protein sequence ID" value="CAH1163593.1"/>
    <property type="molecule type" value="Genomic_DNA"/>
</dbReference>
<dbReference type="InterPro" id="IPR020617">
    <property type="entry name" value="Thiolase_C"/>
</dbReference>
<dbReference type="InterPro" id="IPR020616">
    <property type="entry name" value="Thiolase_N"/>
</dbReference>
<gene>
    <name evidence="9" type="ORF">PHAECO_LOCUS8401</name>
</gene>
<feature type="active site" description="Proton acceptor" evidence="5">
    <location>
        <position position="385"/>
    </location>
</feature>
<evidence type="ECO:0000313" key="10">
    <source>
        <dbReference type="Proteomes" id="UP001153737"/>
    </source>
</evidence>
<reference evidence="9" key="1">
    <citation type="submission" date="2022-01" db="EMBL/GenBank/DDBJ databases">
        <authorList>
            <person name="King R."/>
        </authorList>
    </citation>
    <scope>NUCLEOTIDE SEQUENCE</scope>
</reference>
<feature type="active site" description="Acyl-thioester intermediate" evidence="5">
    <location>
        <position position="94"/>
    </location>
</feature>
<feature type="domain" description="Thiolase C-terminal" evidence="8">
    <location>
        <begin position="276"/>
        <end position="397"/>
    </location>
</feature>
<dbReference type="GO" id="GO:0006635">
    <property type="term" value="P:fatty acid beta-oxidation"/>
    <property type="evidence" value="ECO:0007669"/>
    <property type="project" value="TreeGrafter"/>
</dbReference>
<dbReference type="PANTHER" id="PTHR18919">
    <property type="entry name" value="ACETYL-COA C-ACYLTRANSFERASE"/>
    <property type="match status" value="1"/>
</dbReference>
<dbReference type="InterPro" id="IPR020613">
    <property type="entry name" value="Thiolase_CS"/>
</dbReference>
<accession>A0A9P0GVM8</accession>
<evidence type="ECO:0000256" key="1">
    <source>
        <dbReference type="ARBA" id="ARBA00005189"/>
    </source>
</evidence>
<feature type="active site" description="Proton acceptor" evidence="5">
    <location>
        <position position="355"/>
    </location>
</feature>
<sequence length="399" mass="41832">MTSLVKGVFIVGAKRTPFGTFGGKLSKVHITELQTIASKAALTAANIKPEDVDSVVFGNVLTLSASDGALFPRHVGLKCGIPIARPAYHVNRLCGSGFQSLVNGLQDIVMGVGDIVLTGGVENMSASPYAVRNIRFGGVPLGTSPVLEDTLWVGLIDSYCKLPMALTAEKLGAQFKITKDEVDQFALRSQQTWKAAQDAGRFKEEITPVPLTIKKQTVNFEVDEHPRPQTTLETLAKLPTLFKENGLVTAGSASGICDGAAAVVLASEAALSKNNLKPLARIVGYSVVGVEPSIMGIGPSPAIQNLLKATGKTLNDIDLIEINEAFGAQTLACVKDLKLDINKLNVDGGAIALGHPLAASGSRITGHLVHELRRRNAKLGIGSACIGGGQGIAVMVEVL</sequence>
<dbReference type="GO" id="GO:0003985">
    <property type="term" value="F:acetyl-CoA C-acetyltransferase activity"/>
    <property type="evidence" value="ECO:0007669"/>
    <property type="project" value="TreeGrafter"/>
</dbReference>
<dbReference type="InterPro" id="IPR020610">
    <property type="entry name" value="Thiolase_AS"/>
</dbReference>
<comment type="pathway">
    <text evidence="1">Lipid metabolism.</text>
</comment>
<evidence type="ECO:0000259" key="8">
    <source>
        <dbReference type="Pfam" id="PF02803"/>
    </source>
</evidence>
<evidence type="ECO:0000256" key="5">
    <source>
        <dbReference type="PIRSR" id="PIRSR000429-1"/>
    </source>
</evidence>
<protein>
    <recommendedName>
        <fullName evidence="11">3-ketoacyl-CoA thiolase, mitochondrial</fullName>
    </recommendedName>
</protein>
<evidence type="ECO:0000256" key="4">
    <source>
        <dbReference type="ARBA" id="ARBA00023315"/>
    </source>
</evidence>
<dbReference type="Proteomes" id="UP001153737">
    <property type="component" value="Chromosome 4"/>
</dbReference>
<evidence type="ECO:0008006" key="11">
    <source>
        <dbReference type="Google" id="ProtNLM"/>
    </source>
</evidence>
<organism evidence="9 10">
    <name type="scientific">Phaedon cochleariae</name>
    <name type="common">Mustard beetle</name>
    <dbReference type="NCBI Taxonomy" id="80249"/>
    <lineage>
        <taxon>Eukaryota</taxon>
        <taxon>Metazoa</taxon>
        <taxon>Ecdysozoa</taxon>
        <taxon>Arthropoda</taxon>
        <taxon>Hexapoda</taxon>
        <taxon>Insecta</taxon>
        <taxon>Pterygota</taxon>
        <taxon>Neoptera</taxon>
        <taxon>Endopterygota</taxon>
        <taxon>Coleoptera</taxon>
        <taxon>Polyphaga</taxon>
        <taxon>Cucujiformia</taxon>
        <taxon>Chrysomeloidea</taxon>
        <taxon>Chrysomelidae</taxon>
        <taxon>Chrysomelinae</taxon>
        <taxon>Chrysomelini</taxon>
        <taxon>Phaedon</taxon>
    </lineage>
</organism>
<keyword evidence="3 6" id="KW-0808">Transferase</keyword>
<dbReference type="PANTHER" id="PTHR18919:SF107">
    <property type="entry name" value="ACETYL-COA ACETYLTRANSFERASE, CYTOSOLIC"/>
    <property type="match status" value="1"/>
</dbReference>
<dbReference type="NCBIfam" id="TIGR01930">
    <property type="entry name" value="AcCoA-C-Actrans"/>
    <property type="match status" value="1"/>
</dbReference>
<evidence type="ECO:0000259" key="7">
    <source>
        <dbReference type="Pfam" id="PF00108"/>
    </source>
</evidence>
<proteinExistence type="inferred from homology"/>